<name>A0A7N0T6I0_KALFE</name>
<proteinExistence type="predicted"/>
<dbReference type="Gramene" id="Kaladp0024s0274.1.v1.1">
    <property type="protein sequence ID" value="Kaladp0024s0274.1.v1.1"/>
    <property type="gene ID" value="Kaladp0024s0274.v1.1"/>
</dbReference>
<sequence length="416" mass="47786">MRNPRTPCLLSQSYHKGFMSSFRQLMDNHTGLCIFELQLELIWLGKPPPLPQETMFIVNVSDETNWDVILVALKIGVIMKLTYDNNDNFMVMEKDNVTAKILKFVKDSLMKRRLWILHSVAGGSKRNKQNVQTPRGKVAHIWMMVDYLKEMSNAPYIFENVVENLKSSILPTLWQYDVFMAGNVAHSPAHDGSFLLSTPQSALAVGFVQVLLIAWKDEYVIFISPRPTEANSLQNLCTFILMDLMVGQLRDCWLWNTVCSYHLWTFYLMPCVGNCQHCILSLGEHIKEYYQAKDVNFLPFIYKNYTVDGFLIGSTIVRHEVQEAISRIGSIGHCYEWDPWPDLYKPQQTSKKGHAATVYFVGRPWLTGAFASPFFWTEFLANSAKQFFIYNCPSHQVDMIVTDGSRILGLDDFGVQ</sequence>
<protein>
    <submittedName>
        <fullName evidence="1">Uncharacterized protein</fullName>
    </submittedName>
</protein>
<keyword evidence="2" id="KW-1185">Reference proteome</keyword>
<reference evidence="1" key="1">
    <citation type="submission" date="2021-01" db="UniProtKB">
        <authorList>
            <consortium name="EnsemblPlants"/>
        </authorList>
    </citation>
    <scope>IDENTIFICATION</scope>
</reference>
<organism evidence="1 2">
    <name type="scientific">Kalanchoe fedtschenkoi</name>
    <name type="common">Lavender scallops</name>
    <name type="synonym">South American air plant</name>
    <dbReference type="NCBI Taxonomy" id="63787"/>
    <lineage>
        <taxon>Eukaryota</taxon>
        <taxon>Viridiplantae</taxon>
        <taxon>Streptophyta</taxon>
        <taxon>Embryophyta</taxon>
        <taxon>Tracheophyta</taxon>
        <taxon>Spermatophyta</taxon>
        <taxon>Magnoliopsida</taxon>
        <taxon>eudicotyledons</taxon>
        <taxon>Gunneridae</taxon>
        <taxon>Pentapetalae</taxon>
        <taxon>Saxifragales</taxon>
        <taxon>Crassulaceae</taxon>
        <taxon>Kalanchoe</taxon>
    </lineage>
</organism>
<evidence type="ECO:0000313" key="1">
    <source>
        <dbReference type="EnsemblPlants" id="Kaladp0024s0274.1.v1.1"/>
    </source>
</evidence>
<dbReference type="EnsemblPlants" id="Kaladp0024s0274.1.v1.1">
    <property type="protein sequence ID" value="Kaladp0024s0274.1.v1.1"/>
    <property type="gene ID" value="Kaladp0024s0274.v1.1"/>
</dbReference>
<evidence type="ECO:0000313" key="2">
    <source>
        <dbReference type="Proteomes" id="UP000594263"/>
    </source>
</evidence>
<dbReference type="Proteomes" id="UP000594263">
    <property type="component" value="Unplaced"/>
</dbReference>
<dbReference type="AlphaFoldDB" id="A0A7N0T6I0"/>
<accession>A0A7N0T6I0</accession>